<keyword evidence="3" id="KW-0548">Nucleotidyltransferase</keyword>
<evidence type="ECO:0000313" key="4">
    <source>
        <dbReference type="Proteomes" id="UP001055111"/>
    </source>
</evidence>
<dbReference type="EMBL" id="BPUS01000022">
    <property type="protein sequence ID" value="GJH29338.1"/>
    <property type="molecule type" value="Genomic_DNA"/>
</dbReference>
<evidence type="ECO:0000259" key="2">
    <source>
        <dbReference type="PROSITE" id="PS50878"/>
    </source>
</evidence>
<dbReference type="Pfam" id="PF00078">
    <property type="entry name" value="RVT_1"/>
    <property type="match status" value="1"/>
</dbReference>
<dbReference type="CDD" id="cd01651">
    <property type="entry name" value="RT_G2_intron"/>
    <property type="match status" value="1"/>
</dbReference>
<dbReference type="InterPro" id="IPR030931">
    <property type="entry name" value="Group_II_RT_mat"/>
</dbReference>
<accession>A0AA37MJC8</accession>
<dbReference type="InterPro" id="IPR000477">
    <property type="entry name" value="RT_dom"/>
</dbReference>
<protein>
    <submittedName>
        <fullName evidence="3">Group II intron reverse transcriptase/maturase</fullName>
    </submittedName>
</protein>
<sequence>MMHGPEKSDSLIVPRKPANKAALAVAELVEGRSGTEGNAMMQSMVRTQSREAVSQAQSRIREAVNRNRKEKLTALLHHIDVDILRAGFLSLKKSASAGVDQMTWGMYEAALEENLLCLHRRLHTGAYRALPSRRVYIPKADGKQRPLGIAAMEDKIVQAATVMILTPIYEAEFLGFSYGFRPRRSQHDALDALAYGIKGRNIWWILDADISRFFDTINHEWLVRFLEHRIGDRRIIRLIQKWLKAGVLEQGERIDTLQGTPQGAVISPLLANIYLHYVYDLWVQSWRKRHATADMIVVRYADDTIVGFQYVSDANAFLIELRERLAKFGLSLHPEKTRLIAFGRFVAKRREAQGLSKPATFDFLGFTHICGKKRGGKGFQLWRKTKRKRKTETVKRIATELRHMRSSPIDEQGRWLAQVLRGHYAYFAVPTNLQAVRAVRHPVKIRWYLSLLRRSQRRRLTWRRMNVIVEKYLPMPRVLHPWPEQRFLVKHRR</sequence>
<keyword evidence="3" id="KW-0808">Transferase</keyword>
<dbReference type="InterPro" id="IPR043502">
    <property type="entry name" value="DNA/RNA_pol_sf"/>
</dbReference>
<dbReference type="PROSITE" id="PS50878">
    <property type="entry name" value="RT_POL"/>
    <property type="match status" value="1"/>
</dbReference>
<comment type="similarity">
    <text evidence="1">Belongs to the bacterial reverse transcriptase family.</text>
</comment>
<evidence type="ECO:0000313" key="3">
    <source>
        <dbReference type="EMBL" id="GJH29338.1"/>
    </source>
</evidence>
<dbReference type="PANTHER" id="PTHR34047:SF8">
    <property type="entry name" value="PROTEIN YKFC"/>
    <property type="match status" value="1"/>
</dbReference>
<feature type="domain" description="Reverse transcriptase" evidence="2">
    <location>
        <begin position="118"/>
        <end position="368"/>
    </location>
</feature>
<name>A0AA37MJC8_9BURK</name>
<keyword evidence="3" id="KW-0695">RNA-directed DNA polymerase</keyword>
<dbReference type="Proteomes" id="UP001055111">
    <property type="component" value="Unassembled WGS sequence"/>
</dbReference>
<dbReference type="PANTHER" id="PTHR34047">
    <property type="entry name" value="NUCLEAR INTRON MATURASE 1, MITOCHONDRIAL-RELATED"/>
    <property type="match status" value="1"/>
</dbReference>
<reference evidence="3" key="1">
    <citation type="submission" date="2022-09" db="EMBL/GenBank/DDBJ databases">
        <title>Isolation and characterization of 3-chlorobenzoate degrading bacteria from soils in Shizuoka.</title>
        <authorList>
            <person name="Ifat A."/>
            <person name="Ogawa N."/>
            <person name="Kimbara K."/>
            <person name="Moriuchi R."/>
            <person name="Dohra H."/>
            <person name="Shintani M."/>
        </authorList>
    </citation>
    <scope>NUCLEOTIDE SEQUENCE</scope>
    <source>
        <strain evidence="3">19CS4-2</strain>
    </source>
</reference>
<dbReference type="InterPro" id="IPR051083">
    <property type="entry name" value="GrpII_Intron_Splice-Mob/Def"/>
</dbReference>
<dbReference type="NCBIfam" id="TIGR04416">
    <property type="entry name" value="group_II_RT_mat"/>
    <property type="match status" value="1"/>
</dbReference>
<dbReference type="SUPFAM" id="SSF56672">
    <property type="entry name" value="DNA/RNA polymerases"/>
    <property type="match status" value="1"/>
</dbReference>
<comment type="caution">
    <text evidence="3">The sequence shown here is derived from an EMBL/GenBank/DDBJ whole genome shotgun (WGS) entry which is preliminary data.</text>
</comment>
<evidence type="ECO:0000256" key="1">
    <source>
        <dbReference type="ARBA" id="ARBA00034120"/>
    </source>
</evidence>
<dbReference type="GO" id="GO:0003964">
    <property type="term" value="F:RNA-directed DNA polymerase activity"/>
    <property type="evidence" value="ECO:0007669"/>
    <property type="project" value="UniProtKB-KW"/>
</dbReference>
<dbReference type="AlphaFoldDB" id="A0AA37MJC8"/>
<organism evidence="3 4">
    <name type="scientific">Caballeronia novacaledonica</name>
    <dbReference type="NCBI Taxonomy" id="1544861"/>
    <lineage>
        <taxon>Bacteria</taxon>
        <taxon>Pseudomonadati</taxon>
        <taxon>Pseudomonadota</taxon>
        <taxon>Betaproteobacteria</taxon>
        <taxon>Burkholderiales</taxon>
        <taxon>Burkholderiaceae</taxon>
        <taxon>Caballeronia</taxon>
    </lineage>
</organism>
<proteinExistence type="inferred from homology"/>
<gene>
    <name evidence="3" type="primary">ltrA</name>
    <name evidence="3" type="ORF">CBA19CS42_32500</name>
</gene>